<evidence type="ECO:0000313" key="9">
    <source>
        <dbReference type="Proteomes" id="UP000249829"/>
    </source>
</evidence>
<name>A0A2V5GXQ5_ASPV1</name>
<evidence type="ECO:0000256" key="2">
    <source>
        <dbReference type="ARBA" id="ARBA00022692"/>
    </source>
</evidence>
<feature type="transmembrane region" description="Helical" evidence="6">
    <location>
        <begin position="22"/>
        <end position="44"/>
    </location>
</feature>
<dbReference type="InterPro" id="IPR052337">
    <property type="entry name" value="SAT4-like"/>
</dbReference>
<feature type="transmembrane region" description="Helical" evidence="6">
    <location>
        <begin position="101"/>
        <end position="126"/>
    </location>
</feature>
<feature type="transmembrane region" description="Helical" evidence="6">
    <location>
        <begin position="263"/>
        <end position="289"/>
    </location>
</feature>
<feature type="transmembrane region" description="Helical" evidence="6">
    <location>
        <begin position="191"/>
        <end position="213"/>
    </location>
</feature>
<accession>A0A2V5GXQ5</accession>
<evidence type="ECO:0000256" key="6">
    <source>
        <dbReference type="SAM" id="Phobius"/>
    </source>
</evidence>
<evidence type="ECO:0000256" key="4">
    <source>
        <dbReference type="ARBA" id="ARBA00023136"/>
    </source>
</evidence>
<keyword evidence="9" id="KW-1185">Reference proteome</keyword>
<feature type="transmembrane region" description="Helical" evidence="6">
    <location>
        <begin position="146"/>
        <end position="171"/>
    </location>
</feature>
<dbReference type="InterPro" id="IPR049326">
    <property type="entry name" value="Rhodopsin_dom_fungi"/>
</dbReference>
<reference evidence="8 9" key="1">
    <citation type="submission" date="2018-02" db="EMBL/GenBank/DDBJ databases">
        <title>The genomes of Aspergillus section Nigri reveals drivers in fungal speciation.</title>
        <authorList>
            <consortium name="DOE Joint Genome Institute"/>
            <person name="Vesth T.C."/>
            <person name="Nybo J."/>
            <person name="Theobald S."/>
            <person name="Brandl J."/>
            <person name="Frisvad J.C."/>
            <person name="Nielsen K.F."/>
            <person name="Lyhne E.K."/>
            <person name="Kogle M.E."/>
            <person name="Kuo A."/>
            <person name="Riley R."/>
            <person name="Clum A."/>
            <person name="Nolan M."/>
            <person name="Lipzen A."/>
            <person name="Salamov A."/>
            <person name="Henrissat B."/>
            <person name="Wiebenga A."/>
            <person name="De vries R.P."/>
            <person name="Grigoriev I.V."/>
            <person name="Mortensen U.H."/>
            <person name="Andersen M.R."/>
            <person name="Baker S.E."/>
        </authorList>
    </citation>
    <scope>NUCLEOTIDE SEQUENCE [LARGE SCALE GENOMIC DNA]</scope>
    <source>
        <strain evidence="8 9">CBS 115571</strain>
    </source>
</reference>
<feature type="transmembrane region" description="Helical" evidence="6">
    <location>
        <begin position="225"/>
        <end position="243"/>
    </location>
</feature>
<sequence>MAASLQLTAAQEAAWDQSRQPAILGVVITMLALGNLSVPMRFWAQWRIQKRVLPEDYCLVVALLFANVVSAALLVAWYNGFGLHVWRVEMEDLSMGHLRNIFLSFWITAVFNGPSLFATKLALLLYYRRLFIINQRWIRIAWWANLIYVTLWVAGSTIFYILQCLPARYYWERVDPHSTITHGSCPHSTNVIGVPLILNILSDVTILLLPVITVTTLQMRLTRKIGLAAVFSVGVAASASALARVLVLEVGTDVQSDATYNTVAFEVLCVVELNLAIVCTCAVPIASVLRMARTKSQHHTDGYEMYDGAAASKTGRSLTKTHFSTITTHETGGVGGVRTASTEQLHYATATTSCATKQEGRWEGGSASDAVGAHQIMVKVDVDVR</sequence>
<dbReference type="Proteomes" id="UP000249829">
    <property type="component" value="Unassembled WGS sequence"/>
</dbReference>
<comment type="similarity">
    <text evidence="5">Belongs to the SAT4 family.</text>
</comment>
<dbReference type="AlphaFoldDB" id="A0A2V5GXQ5"/>
<evidence type="ECO:0000313" key="8">
    <source>
        <dbReference type="EMBL" id="PYI16235.1"/>
    </source>
</evidence>
<evidence type="ECO:0000256" key="5">
    <source>
        <dbReference type="ARBA" id="ARBA00038359"/>
    </source>
</evidence>
<proteinExistence type="inferred from homology"/>
<dbReference type="OMA" id="FNGPSML"/>
<keyword evidence="2 6" id="KW-0812">Transmembrane</keyword>
<dbReference type="GO" id="GO:0016020">
    <property type="term" value="C:membrane"/>
    <property type="evidence" value="ECO:0007669"/>
    <property type="project" value="UniProtKB-SubCell"/>
</dbReference>
<feature type="domain" description="Rhodopsin" evidence="7">
    <location>
        <begin position="40"/>
        <end position="290"/>
    </location>
</feature>
<evidence type="ECO:0000259" key="7">
    <source>
        <dbReference type="Pfam" id="PF20684"/>
    </source>
</evidence>
<gene>
    <name evidence="8" type="ORF">BO99DRAFT_405253</name>
</gene>
<evidence type="ECO:0000256" key="1">
    <source>
        <dbReference type="ARBA" id="ARBA00004141"/>
    </source>
</evidence>
<dbReference type="EMBL" id="KZ825172">
    <property type="protein sequence ID" value="PYI16235.1"/>
    <property type="molecule type" value="Genomic_DNA"/>
</dbReference>
<feature type="transmembrane region" description="Helical" evidence="6">
    <location>
        <begin position="56"/>
        <end position="81"/>
    </location>
</feature>
<organism evidence="8 9">
    <name type="scientific">Aspergillus violaceofuscus (strain CBS 115571)</name>
    <dbReference type="NCBI Taxonomy" id="1450538"/>
    <lineage>
        <taxon>Eukaryota</taxon>
        <taxon>Fungi</taxon>
        <taxon>Dikarya</taxon>
        <taxon>Ascomycota</taxon>
        <taxon>Pezizomycotina</taxon>
        <taxon>Eurotiomycetes</taxon>
        <taxon>Eurotiomycetidae</taxon>
        <taxon>Eurotiales</taxon>
        <taxon>Aspergillaceae</taxon>
        <taxon>Aspergillus</taxon>
    </lineage>
</organism>
<keyword evidence="4 6" id="KW-0472">Membrane</keyword>
<comment type="subcellular location">
    <subcellularLocation>
        <location evidence="1">Membrane</location>
        <topology evidence="1">Multi-pass membrane protein</topology>
    </subcellularLocation>
</comment>
<dbReference type="PANTHER" id="PTHR33048:SF146">
    <property type="entry name" value="INTEGRAL MEMBRANE PROTEIN"/>
    <property type="match status" value="1"/>
</dbReference>
<dbReference type="Pfam" id="PF20684">
    <property type="entry name" value="Fung_rhodopsin"/>
    <property type="match status" value="1"/>
</dbReference>
<protein>
    <recommendedName>
        <fullName evidence="7">Rhodopsin domain-containing protein</fullName>
    </recommendedName>
</protein>
<dbReference type="PANTHER" id="PTHR33048">
    <property type="entry name" value="PTH11-LIKE INTEGRAL MEMBRANE PROTEIN (AFU_ORTHOLOGUE AFUA_5G11245)"/>
    <property type="match status" value="1"/>
</dbReference>
<evidence type="ECO:0000256" key="3">
    <source>
        <dbReference type="ARBA" id="ARBA00022989"/>
    </source>
</evidence>
<keyword evidence="3 6" id="KW-1133">Transmembrane helix</keyword>